<evidence type="ECO:0000256" key="21">
    <source>
        <dbReference type="SAM" id="MobiDB-lite"/>
    </source>
</evidence>
<keyword evidence="16" id="KW-0472">Membrane</keyword>
<dbReference type="GO" id="GO:0004623">
    <property type="term" value="F:phospholipase A2 activity"/>
    <property type="evidence" value="ECO:0007669"/>
    <property type="project" value="UniProtKB-EC"/>
</dbReference>
<evidence type="ECO:0000256" key="7">
    <source>
        <dbReference type="ARBA" id="ARBA00021726"/>
    </source>
</evidence>
<evidence type="ECO:0000256" key="14">
    <source>
        <dbReference type="ARBA" id="ARBA00022963"/>
    </source>
</evidence>
<evidence type="ECO:0000256" key="6">
    <source>
        <dbReference type="ARBA" id="ARBA00013278"/>
    </source>
</evidence>
<comment type="caution">
    <text evidence="22">The sequence shown here is derived from an EMBL/GenBank/DDBJ whole genome shotgun (WGS) entry which is preliminary data.</text>
</comment>
<keyword evidence="14 20" id="KW-0442">Lipid degradation</keyword>
<evidence type="ECO:0000256" key="15">
    <source>
        <dbReference type="ARBA" id="ARBA00023098"/>
    </source>
</evidence>
<evidence type="ECO:0000256" key="13">
    <source>
        <dbReference type="ARBA" id="ARBA00022837"/>
    </source>
</evidence>
<dbReference type="eggNOG" id="COG2829">
    <property type="taxonomic scope" value="Bacteria"/>
</dbReference>
<keyword evidence="10 19" id="KW-0479">Metal-binding</keyword>
<feature type="binding site" description="in dimeric form" evidence="19">
    <location>
        <position position="209"/>
    </location>
    <ligand>
        <name>Ca(2+)</name>
        <dbReference type="ChEBI" id="CHEBI:29108"/>
        <label>1</label>
    </ligand>
</feature>
<dbReference type="EMBL" id="AFWT01000015">
    <property type="protein sequence ID" value="EGV31023.1"/>
    <property type="molecule type" value="Genomic_DNA"/>
</dbReference>
<comment type="cofactor">
    <cofactor evidence="20">
        <name>Ca(2+)</name>
        <dbReference type="ChEBI" id="CHEBI:29108"/>
    </cofactor>
    <text evidence="20">Binds 1 Ca(2+) ion per monomer. In the dimeric form the Ca(2+) is bound by different amino acids with binding of each Ca(2+) shared with ligands coming from each monomer. The Ca(2+) ion may have a role in catalysis.</text>
</comment>
<dbReference type="GO" id="GO:0016042">
    <property type="term" value="P:lipid catabolic process"/>
    <property type="evidence" value="ECO:0007669"/>
    <property type="project" value="UniProtKB-KW"/>
</dbReference>
<feature type="active site" description="Nucleophile" evidence="18">
    <location>
        <position position="247"/>
    </location>
</feature>
<dbReference type="EC" id="3.1.1.4" evidence="6 20"/>
<dbReference type="Pfam" id="PF02253">
    <property type="entry name" value="PLA1"/>
    <property type="match status" value="1"/>
</dbReference>
<dbReference type="Proteomes" id="UP000004200">
    <property type="component" value="Unassembled WGS sequence"/>
</dbReference>
<reference evidence="22 23" key="1">
    <citation type="submission" date="2011-06" db="EMBL/GenBank/DDBJ databases">
        <title>The draft genome of Thiorhodococcus drewsii AZ1.</title>
        <authorList>
            <consortium name="US DOE Joint Genome Institute (JGI-PGF)"/>
            <person name="Lucas S."/>
            <person name="Han J."/>
            <person name="Lapidus A."/>
            <person name="Cheng J.-F."/>
            <person name="Goodwin L."/>
            <person name="Pitluck S."/>
            <person name="Peters L."/>
            <person name="Land M.L."/>
            <person name="Hauser L."/>
            <person name="Vogl K."/>
            <person name="Liu Z."/>
            <person name="Imhoff J."/>
            <person name="Thiel V."/>
            <person name="Frigaard N.-U."/>
            <person name="Bryant D.A."/>
            <person name="Woyke T.J."/>
        </authorList>
    </citation>
    <scope>NUCLEOTIDE SEQUENCE [LARGE SCALE GENOMIC DNA]</scope>
    <source>
        <strain evidence="22 23">AZ1</strain>
    </source>
</reference>
<evidence type="ECO:0000256" key="19">
    <source>
        <dbReference type="PIRSR" id="PIRSR603187-2"/>
    </source>
</evidence>
<evidence type="ECO:0000256" key="11">
    <source>
        <dbReference type="ARBA" id="ARBA00022729"/>
    </source>
</evidence>
<keyword evidence="9" id="KW-0812">Transmembrane</keyword>
<evidence type="ECO:0000256" key="1">
    <source>
        <dbReference type="ARBA" id="ARBA00000111"/>
    </source>
</evidence>
<gene>
    <name evidence="22" type="ORF">ThidrDRAFT_2387</name>
</gene>
<dbReference type="PANTHER" id="PTHR40457:SF1">
    <property type="entry name" value="PHOSPHOLIPASE A1"/>
    <property type="match status" value="1"/>
</dbReference>
<name>G2E274_9GAMM</name>
<evidence type="ECO:0000256" key="5">
    <source>
        <dbReference type="ARBA" id="ARBA00013179"/>
    </source>
</evidence>
<dbReference type="GO" id="GO:0046872">
    <property type="term" value="F:metal ion binding"/>
    <property type="evidence" value="ECO:0007669"/>
    <property type="project" value="UniProtKB-KW"/>
</dbReference>
<keyword evidence="17 20" id="KW-0998">Cell outer membrane</keyword>
<dbReference type="InterPro" id="IPR003187">
    <property type="entry name" value="PLipase_A1"/>
</dbReference>
<evidence type="ECO:0000256" key="20">
    <source>
        <dbReference type="RuleBase" id="RU366027"/>
    </source>
</evidence>
<evidence type="ECO:0000256" key="2">
    <source>
        <dbReference type="ARBA" id="ARBA00001604"/>
    </source>
</evidence>
<evidence type="ECO:0000313" key="23">
    <source>
        <dbReference type="Proteomes" id="UP000004200"/>
    </source>
</evidence>
<comment type="similarity">
    <text evidence="3 20">Belongs to the phospholipase A1 family.</text>
</comment>
<keyword evidence="13 19" id="KW-0106">Calcium</keyword>
<evidence type="ECO:0000256" key="17">
    <source>
        <dbReference type="ARBA" id="ARBA00023237"/>
    </source>
</evidence>
<evidence type="ECO:0000256" key="4">
    <source>
        <dbReference type="ARBA" id="ARBA00011702"/>
    </source>
</evidence>
<dbReference type="PRINTS" id="PR01486">
    <property type="entry name" value="PHPHLIPASEA1"/>
</dbReference>
<sequence>MDVYPTANRPSQAPGVDRTSTRPSGSAVNPPHWAFWAACILWPSIGLANADLEDGLARCATISESSARLACFDSLAKHPPSAQPSIAVAPIPLPAAETKAVAAQPMTAATAPSIPDIGEEANQRRSLGIRPYRPNYLLPVSYNDNPNRNLPGQESIDIPFLGDALDNVEMKFQISFEVPLWTNILNRELDLYFAYTQLAFFQAYNQEYSSPFRETNYEPELGLNWQPNLSALGWRLYSARVMLNHQSNGRSDPLSRSWNRLIGQFEAEQGPFQLALRVWSPLEPSPSDNPDIYEYLGYGELHGGYDLGKHHFGVMFRNPTHPSVQLDWTYPLSDTIKVYAQYFNGYGESLIDFDHSVNRIGVGFLLNEWP</sequence>
<comment type="subunit">
    <text evidence="4 20">Homodimer; dimerization is reversible, and the dimeric form is the active one.</text>
</comment>
<dbReference type="InterPro" id="IPR036541">
    <property type="entry name" value="PLipase_A1_sf"/>
</dbReference>
<dbReference type="PANTHER" id="PTHR40457">
    <property type="entry name" value="PHOSPHOLIPASE A1"/>
    <property type="match status" value="1"/>
</dbReference>
<keyword evidence="8" id="KW-1134">Transmembrane beta strand</keyword>
<evidence type="ECO:0000256" key="8">
    <source>
        <dbReference type="ARBA" id="ARBA00022452"/>
    </source>
</evidence>
<comment type="subcellular location">
    <subcellularLocation>
        <location evidence="20">Cell outer membrane</location>
        <topology evidence="20">Multi-pass membrane protein</topology>
    </subcellularLocation>
    <text evidence="20">One of the very few enzymes located there.</text>
</comment>
<evidence type="ECO:0000313" key="22">
    <source>
        <dbReference type="EMBL" id="EGV31023.1"/>
    </source>
</evidence>
<feature type="binding site" description="in dimeric form" evidence="19">
    <location>
        <position position="250"/>
    </location>
    <ligand>
        <name>Ca(2+)</name>
        <dbReference type="ChEBI" id="CHEBI:29108"/>
        <label>1</label>
    </ligand>
</feature>
<keyword evidence="23" id="KW-1185">Reference proteome</keyword>
<accession>G2E274</accession>
<feature type="binding site" description="in dimeric form" evidence="19">
    <location>
        <position position="288"/>
    </location>
    <ligand>
        <name>Ca(2+)</name>
        <dbReference type="ChEBI" id="CHEBI:29108"/>
        <label>1</label>
    </ligand>
</feature>
<dbReference type="GO" id="GO:0008970">
    <property type="term" value="F:phospholipase A1 activity"/>
    <property type="evidence" value="ECO:0007669"/>
    <property type="project" value="UniProtKB-EC"/>
</dbReference>
<keyword evidence="15 20" id="KW-0443">Lipid metabolism</keyword>
<dbReference type="STRING" id="765913.ThidrDRAFT_2387"/>
<dbReference type="EC" id="3.1.1.32" evidence="5 20"/>
<dbReference type="PATRIC" id="fig|765913.3.peg.2426"/>
<comment type="catalytic activity">
    <reaction evidence="1 20">
        <text>a 1,2-diacyl-sn-glycero-3-phosphocholine + H2O = a 2-acyl-sn-glycero-3-phosphocholine + a fatty acid + H(+)</text>
        <dbReference type="Rhea" id="RHEA:18689"/>
        <dbReference type="ChEBI" id="CHEBI:15377"/>
        <dbReference type="ChEBI" id="CHEBI:15378"/>
        <dbReference type="ChEBI" id="CHEBI:28868"/>
        <dbReference type="ChEBI" id="CHEBI:57643"/>
        <dbReference type="ChEBI" id="CHEBI:57875"/>
        <dbReference type="EC" id="3.1.1.32"/>
    </reaction>
</comment>
<protein>
    <recommendedName>
        <fullName evidence="7 20">Phospholipase A1</fullName>
        <ecNumber evidence="5 20">3.1.1.32</ecNumber>
        <ecNumber evidence="6 20">3.1.1.4</ecNumber>
    </recommendedName>
    <alternativeName>
        <fullName evidence="20">Phosphatidylcholine 1-acylhydrolase</fullName>
    </alternativeName>
</protein>
<evidence type="ECO:0000256" key="18">
    <source>
        <dbReference type="PIRSR" id="PIRSR603187-1"/>
    </source>
</evidence>
<dbReference type="CDD" id="cd00541">
    <property type="entry name" value="OMPLA"/>
    <property type="match status" value="1"/>
</dbReference>
<feature type="binding site" description="in dimeric form" evidence="19">
    <location>
        <position position="255"/>
    </location>
    <ligand>
        <name>Ca(2+)</name>
        <dbReference type="ChEBI" id="CHEBI:29108"/>
        <label>1</label>
    </ligand>
</feature>
<evidence type="ECO:0000256" key="10">
    <source>
        <dbReference type="ARBA" id="ARBA00022723"/>
    </source>
</evidence>
<keyword evidence="12 20" id="KW-0378">Hydrolase</keyword>
<comment type="catalytic activity">
    <reaction evidence="2 20">
        <text>a 1,2-diacyl-sn-glycero-3-phosphocholine + H2O = a 1-acyl-sn-glycero-3-phosphocholine + a fatty acid + H(+)</text>
        <dbReference type="Rhea" id="RHEA:15801"/>
        <dbReference type="ChEBI" id="CHEBI:15377"/>
        <dbReference type="ChEBI" id="CHEBI:15378"/>
        <dbReference type="ChEBI" id="CHEBI:28868"/>
        <dbReference type="ChEBI" id="CHEBI:57643"/>
        <dbReference type="ChEBI" id="CHEBI:58168"/>
        <dbReference type="EC" id="3.1.1.4"/>
    </reaction>
</comment>
<feature type="active site" description="Proton acceptor" evidence="18">
    <location>
        <position position="245"/>
    </location>
</feature>
<comment type="function">
    <text evidence="20">Hydrolysis of phosphatidylcholine with phospholipase A2 (EC 3.1.1.4) and phospholipase A1 (EC 3.1.1.32) activities.</text>
</comment>
<dbReference type="SUPFAM" id="SSF56931">
    <property type="entry name" value="Outer membrane phospholipase A (OMPLA)"/>
    <property type="match status" value="1"/>
</dbReference>
<evidence type="ECO:0000256" key="16">
    <source>
        <dbReference type="ARBA" id="ARBA00023136"/>
    </source>
</evidence>
<evidence type="ECO:0000256" key="12">
    <source>
        <dbReference type="ARBA" id="ARBA00022801"/>
    </source>
</evidence>
<organism evidence="22 23">
    <name type="scientific">Thiorhodococcus drewsii AZ1</name>
    <dbReference type="NCBI Taxonomy" id="765913"/>
    <lineage>
        <taxon>Bacteria</taxon>
        <taxon>Pseudomonadati</taxon>
        <taxon>Pseudomonadota</taxon>
        <taxon>Gammaproteobacteria</taxon>
        <taxon>Chromatiales</taxon>
        <taxon>Chromatiaceae</taxon>
        <taxon>Thiorhodococcus</taxon>
    </lineage>
</organism>
<evidence type="ECO:0000256" key="9">
    <source>
        <dbReference type="ARBA" id="ARBA00022692"/>
    </source>
</evidence>
<keyword evidence="11" id="KW-0732">Signal</keyword>
<dbReference type="AlphaFoldDB" id="G2E274"/>
<dbReference type="Gene3D" id="2.40.230.10">
    <property type="entry name" value="Phospholipase A1"/>
    <property type="match status" value="1"/>
</dbReference>
<dbReference type="GO" id="GO:0009279">
    <property type="term" value="C:cell outer membrane"/>
    <property type="evidence" value="ECO:0007669"/>
    <property type="project" value="UniProtKB-SubCell"/>
</dbReference>
<feature type="region of interest" description="Disordered" evidence="21">
    <location>
        <begin position="1"/>
        <end position="27"/>
    </location>
</feature>
<proteinExistence type="inferred from homology"/>
<evidence type="ECO:0000256" key="3">
    <source>
        <dbReference type="ARBA" id="ARBA00010525"/>
    </source>
</evidence>